<accession>A0A8J6E0J8</accession>
<name>A0A8J6E0J8_9EUKA</name>
<sequence length="170" mass="19468">MLEETVKRIEQTITDRNNVPREDLVPQNLPIVLNENTELVIDEGKLETELTSLPSSLQANYRAQIKQSVIQRSADFLSHVRALEKRRLLLPRQRRLHILPKLCLLDLAPLLVEVPSGHKVHFLCAVRSRGGTFEVDDELFEAIGLLNEWKEEEKILARSLIEEYVATVAI</sequence>
<dbReference type="AlphaFoldDB" id="A0A8J6E0J8"/>
<reference evidence="1" key="1">
    <citation type="submission" date="2021-05" db="EMBL/GenBank/DDBJ databases">
        <title>A free-living protist that lacks canonical eukaryotic 1 DNA replication and segregation systems.</title>
        <authorList>
            <person name="Salas-Leiva D.E."/>
            <person name="Tromer E.C."/>
            <person name="Curtis B.A."/>
            <person name="Jerlstrom-Hultqvist J."/>
            <person name="Kolisko M."/>
            <person name="Yi Z."/>
            <person name="Salas-Leiva J.S."/>
            <person name="Gallot-Lavallee L."/>
            <person name="Kops G.J.P.L."/>
            <person name="Archibald J.M."/>
            <person name="Simpson A.G.B."/>
            <person name="Roger A.J."/>
        </authorList>
    </citation>
    <scope>NUCLEOTIDE SEQUENCE</scope>
    <source>
        <strain evidence="1">BICM</strain>
    </source>
</reference>
<protein>
    <submittedName>
        <fullName evidence="1">Uncharacterized protein</fullName>
    </submittedName>
</protein>
<gene>
    <name evidence="1" type="ORF">J8273_8729</name>
</gene>
<keyword evidence="2" id="KW-1185">Reference proteome</keyword>
<evidence type="ECO:0000313" key="1">
    <source>
        <dbReference type="EMBL" id="KAG9389437.1"/>
    </source>
</evidence>
<evidence type="ECO:0000313" key="2">
    <source>
        <dbReference type="Proteomes" id="UP000717585"/>
    </source>
</evidence>
<dbReference type="Proteomes" id="UP000717585">
    <property type="component" value="Unassembled WGS sequence"/>
</dbReference>
<proteinExistence type="predicted"/>
<comment type="caution">
    <text evidence="1">The sequence shown here is derived from an EMBL/GenBank/DDBJ whole genome shotgun (WGS) entry which is preliminary data.</text>
</comment>
<dbReference type="EMBL" id="JAHDYR010000069">
    <property type="protein sequence ID" value="KAG9389437.1"/>
    <property type="molecule type" value="Genomic_DNA"/>
</dbReference>
<organism evidence="1 2">
    <name type="scientific">Carpediemonas membranifera</name>
    <dbReference type="NCBI Taxonomy" id="201153"/>
    <lineage>
        <taxon>Eukaryota</taxon>
        <taxon>Metamonada</taxon>
        <taxon>Carpediemonas-like organisms</taxon>
        <taxon>Carpediemonas</taxon>
    </lineage>
</organism>